<sequence length="249" mass="29093">MKNKYMYRYKYLPFDEGSKCILTKGTIKFSNPTKFNDPFDCFPYYDIESINRLPETRKELVREASNQSGFSPAEHIKNKRKIINNIKSSFENKNFATSILDSVGVVSLTRTPVSILMWSHYADFHKGFVVEFKIPVMLPEREKYRMDRWLPCLKVKYSKNRPILKYGMDNHQQLLNKILLTKSRIWKYEKEERVIDTKNGPGIRTYLRDKLLCSVIAGAKMEQDDFKELSGSSPFHMDFSKSATGLAII</sequence>
<dbReference type="InterPro" id="IPR021352">
    <property type="entry name" value="DUF2971"/>
</dbReference>
<gene>
    <name evidence="1" type="ORF">NX722_03085</name>
</gene>
<dbReference type="Proteomes" id="UP001209854">
    <property type="component" value="Unassembled WGS sequence"/>
</dbReference>
<accession>A0ABT3MQJ4</accession>
<protein>
    <submittedName>
        <fullName evidence="1">DUF2971 domain-containing protein</fullName>
    </submittedName>
</protein>
<name>A0ABT3MQJ4_9GAMM</name>
<organism evidence="1 2">
    <name type="scientific">Endozoicomonas gorgoniicola</name>
    <dbReference type="NCBI Taxonomy" id="1234144"/>
    <lineage>
        <taxon>Bacteria</taxon>
        <taxon>Pseudomonadati</taxon>
        <taxon>Pseudomonadota</taxon>
        <taxon>Gammaproteobacteria</taxon>
        <taxon>Oceanospirillales</taxon>
        <taxon>Endozoicomonadaceae</taxon>
        <taxon>Endozoicomonas</taxon>
    </lineage>
</organism>
<keyword evidence="2" id="KW-1185">Reference proteome</keyword>
<dbReference type="RefSeq" id="WP_262566675.1">
    <property type="nucleotide sequence ID" value="NZ_JAPFCC010000001.1"/>
</dbReference>
<comment type="caution">
    <text evidence="1">The sequence shown here is derived from an EMBL/GenBank/DDBJ whole genome shotgun (WGS) entry which is preliminary data.</text>
</comment>
<evidence type="ECO:0000313" key="1">
    <source>
        <dbReference type="EMBL" id="MCW7551645.1"/>
    </source>
</evidence>
<dbReference type="EMBL" id="JAPFCC010000001">
    <property type="protein sequence ID" value="MCW7551645.1"/>
    <property type="molecule type" value="Genomic_DNA"/>
</dbReference>
<reference evidence="1 2" key="1">
    <citation type="submission" date="2022-10" db="EMBL/GenBank/DDBJ databases">
        <title>High-quality genome sequences of two octocoral-associated bacteria, Endozoicomonas euniceicola EF212 and Endozoicomonas gorgoniicola PS125.</title>
        <authorList>
            <person name="Chiou Y.-J."/>
            <person name="Chen Y.-H."/>
        </authorList>
    </citation>
    <scope>NUCLEOTIDE SEQUENCE [LARGE SCALE GENOMIC DNA]</scope>
    <source>
        <strain evidence="1 2">PS125</strain>
    </source>
</reference>
<proteinExistence type="predicted"/>
<dbReference type="Pfam" id="PF11185">
    <property type="entry name" value="DUF2971"/>
    <property type="match status" value="1"/>
</dbReference>
<evidence type="ECO:0000313" key="2">
    <source>
        <dbReference type="Proteomes" id="UP001209854"/>
    </source>
</evidence>